<dbReference type="SUPFAM" id="SSF53756">
    <property type="entry name" value="UDP-Glycosyltransferase/glycogen phosphorylase"/>
    <property type="match status" value="1"/>
</dbReference>
<dbReference type="Gene3D" id="3.40.50.12580">
    <property type="match status" value="1"/>
</dbReference>
<dbReference type="RefSeq" id="WP_301165193.1">
    <property type="nucleotide sequence ID" value="NZ_JAUHTR010000002.1"/>
</dbReference>
<dbReference type="InterPro" id="IPR007554">
    <property type="entry name" value="Glycerophosphate_synth"/>
</dbReference>
<organism evidence="1 2">
    <name type="scientific">Fictibacillus fluitans</name>
    <dbReference type="NCBI Taxonomy" id="3058422"/>
    <lineage>
        <taxon>Bacteria</taxon>
        <taxon>Bacillati</taxon>
        <taxon>Bacillota</taxon>
        <taxon>Bacilli</taxon>
        <taxon>Bacillales</taxon>
        <taxon>Fictibacillaceae</taxon>
        <taxon>Fictibacillus</taxon>
    </lineage>
</organism>
<name>A0ABT8HTP6_9BACL</name>
<evidence type="ECO:0000313" key="1">
    <source>
        <dbReference type="EMBL" id="MDN4524144.1"/>
    </source>
</evidence>
<dbReference type="PANTHER" id="PTHR37316:SF3">
    <property type="entry name" value="TEICHOIC ACID GLYCEROL-PHOSPHATE TRANSFERASE"/>
    <property type="match status" value="1"/>
</dbReference>
<sequence length="1003" mass="118824">MLKNKNKTISFSHVEWNGTNLNLLFKDFPHHEPFHIFIQKRDSGERKTVKHHLIETSPGYKLTVFMNQMEKLGKGRWDFYIAFNGRDGTVKQKGRLGLYDAPVAPVTIRYLTPIFHQNHKTTFIPYFTEKNGLSLHCANLMQLEDKSYDVVEFQQKDCMVMESERAIQLNWAEPFLNRVHKEEARLVLKSGDAAVVVPMEIGVNSIHFPKSELDVLDKEKKWNVYIEIEKGHLLERHRLDIQLLFDYLNQSFFIQIHSSQTMNTAVIRGHIYAESLEVQEDHVVFQMKKSDLHHAEAVRFYIRKRRKAEKVELQAERSSHGEKEWINIPVSQFQSIIGSSGRWDLFAVLSHADVVEERRVGQYLNQPESVQDKRVGYLELNEELGLSPYLTKDNEFAFYFCTPEQHVNTLYPSKAYLHQLSMSQEGQLKLTASIKVDETDQFSVDSVVLRSRHNKSNLIHIPCTEKPLKLGNSRKVKAGFSIKDLPLEQFYWDFFICVVFKNQTKRLVRLKNESLLVHRKLKNAILNYNIKTEDNYLVYPYITINNCLSLTYRQMGEFETVKYKINEYTAFILYLLCFWYFLRKPAWLIHEKYSETAQDNSYYFFKYCYEQHYDRNVFYVIKKGSKDEQHLERYKNRVVYFMSIKHLLLLLGSRMIVSSETKGHGYAWRVSQGVIRDYLNKKPYIFLQHGVLGLKRVDNTFKVNTANGAELFVVSSDFEKEIVKTYFGYDDDNVIVTGLSRWDVVEQKNAEKEKKEIFLMPTWRNWLEEVQDEQFIQSDYYLQYNSLIQSQKLAHLLKKHDVIMNFYVHPKFMPYVTNFTSSNEHINVIQFGDAKINDLLMRSDLLITDYSSVAWETYYQKKPVLFFHFDLEKYQEHQGSYMDLKNDLFGEVAYNSAGLVDKLSEYIENEFQEREEFSLKRHDYFKYVDQNNSFRIFEKIVEREADILQPKGWINGLKRNYAVRYTWTKYKKSLAGKAGFATYHTLKRSRHLVKQVFRKNEFQ</sequence>
<dbReference type="PANTHER" id="PTHR37316">
    <property type="entry name" value="TEICHOIC ACID GLYCEROL-PHOSPHATE PRIMASE"/>
    <property type="match status" value="1"/>
</dbReference>
<dbReference type="EMBL" id="JAUHTR010000002">
    <property type="protein sequence ID" value="MDN4524144.1"/>
    <property type="molecule type" value="Genomic_DNA"/>
</dbReference>
<protein>
    <submittedName>
        <fullName evidence="1">CDP-glycerol glycerophosphotransferase family protein</fullName>
    </submittedName>
</protein>
<dbReference type="Pfam" id="PF04464">
    <property type="entry name" value="Glyphos_transf"/>
    <property type="match status" value="1"/>
</dbReference>
<evidence type="ECO:0000313" key="2">
    <source>
        <dbReference type="Proteomes" id="UP001172721"/>
    </source>
</evidence>
<dbReference type="InterPro" id="IPR051612">
    <property type="entry name" value="Teichoic_Acid_Biosynth"/>
</dbReference>
<proteinExistence type="predicted"/>
<dbReference type="InterPro" id="IPR043148">
    <property type="entry name" value="TagF_C"/>
</dbReference>
<gene>
    <name evidence="1" type="ORF">QYB97_06645</name>
</gene>
<dbReference type="Proteomes" id="UP001172721">
    <property type="component" value="Unassembled WGS sequence"/>
</dbReference>
<reference evidence="1" key="1">
    <citation type="submission" date="2023-07" db="EMBL/GenBank/DDBJ databases">
        <title>Fictibacillus sp. isolated from freshwater pond.</title>
        <authorList>
            <person name="Kirdat K."/>
            <person name="Bhat A."/>
            <person name="Mourya A."/>
            <person name="Yadav A."/>
        </authorList>
    </citation>
    <scope>NUCLEOTIDE SEQUENCE</scope>
    <source>
        <strain evidence="1">NE201</strain>
    </source>
</reference>
<keyword evidence="2" id="KW-1185">Reference proteome</keyword>
<comment type="caution">
    <text evidence="1">The sequence shown here is derived from an EMBL/GenBank/DDBJ whole genome shotgun (WGS) entry which is preliminary data.</text>
</comment>
<accession>A0ABT8HTP6</accession>